<evidence type="ECO:0000259" key="1">
    <source>
        <dbReference type="PROSITE" id="PS50835"/>
    </source>
</evidence>
<dbReference type="EMBL" id="BPLR01005520">
    <property type="protein sequence ID" value="GIY02905.1"/>
    <property type="molecule type" value="Genomic_DNA"/>
</dbReference>
<accession>A0AAV4Q1K9</accession>
<dbReference type="Pfam" id="PF13927">
    <property type="entry name" value="Ig_3"/>
    <property type="match status" value="1"/>
</dbReference>
<evidence type="ECO:0000313" key="3">
    <source>
        <dbReference type="Proteomes" id="UP001054945"/>
    </source>
</evidence>
<organism evidence="2 3">
    <name type="scientific">Caerostris extrusa</name>
    <name type="common">Bark spider</name>
    <name type="synonym">Caerostris bankana</name>
    <dbReference type="NCBI Taxonomy" id="172846"/>
    <lineage>
        <taxon>Eukaryota</taxon>
        <taxon>Metazoa</taxon>
        <taxon>Ecdysozoa</taxon>
        <taxon>Arthropoda</taxon>
        <taxon>Chelicerata</taxon>
        <taxon>Arachnida</taxon>
        <taxon>Araneae</taxon>
        <taxon>Araneomorphae</taxon>
        <taxon>Entelegynae</taxon>
        <taxon>Araneoidea</taxon>
        <taxon>Araneidae</taxon>
        <taxon>Caerostris</taxon>
    </lineage>
</organism>
<evidence type="ECO:0000313" key="2">
    <source>
        <dbReference type="EMBL" id="GIY02905.1"/>
    </source>
</evidence>
<name>A0AAV4Q1K9_CAEEX</name>
<sequence>MFRTPRLRELTWDAVSIDDFACKPEVTVVESTVTFTEGDNATLSCRVHAVPEGNVNWIWRGRVINNLTLMSFGRQMYLIREVGTTLKVNSLTIFNVMLKDGVDIFVLHQTLQEEYLLT</sequence>
<comment type="caution">
    <text evidence="2">The sequence shown here is derived from an EMBL/GenBank/DDBJ whole genome shotgun (WGS) entry which is preliminary data.</text>
</comment>
<dbReference type="AlphaFoldDB" id="A0AAV4Q1K9"/>
<gene>
    <name evidence="2" type="primary">LRRC4B</name>
    <name evidence="2" type="ORF">CEXT_461801</name>
</gene>
<reference evidence="2 3" key="1">
    <citation type="submission" date="2021-06" db="EMBL/GenBank/DDBJ databases">
        <title>Caerostris extrusa draft genome.</title>
        <authorList>
            <person name="Kono N."/>
            <person name="Arakawa K."/>
        </authorList>
    </citation>
    <scope>NUCLEOTIDE SEQUENCE [LARGE SCALE GENOMIC DNA]</scope>
</reference>
<dbReference type="Proteomes" id="UP001054945">
    <property type="component" value="Unassembled WGS sequence"/>
</dbReference>
<dbReference type="InterPro" id="IPR013783">
    <property type="entry name" value="Ig-like_fold"/>
</dbReference>
<protein>
    <submittedName>
        <fullName evidence="2">Leucine-rich repeat-containing protein 4B</fullName>
    </submittedName>
</protein>
<dbReference type="Gene3D" id="2.60.40.10">
    <property type="entry name" value="Immunoglobulins"/>
    <property type="match status" value="1"/>
</dbReference>
<dbReference type="InterPro" id="IPR007110">
    <property type="entry name" value="Ig-like_dom"/>
</dbReference>
<dbReference type="PROSITE" id="PS50835">
    <property type="entry name" value="IG_LIKE"/>
    <property type="match status" value="1"/>
</dbReference>
<feature type="domain" description="Ig-like" evidence="1">
    <location>
        <begin position="24"/>
        <end position="61"/>
    </location>
</feature>
<dbReference type="InterPro" id="IPR036179">
    <property type="entry name" value="Ig-like_dom_sf"/>
</dbReference>
<keyword evidence="3" id="KW-1185">Reference proteome</keyword>
<dbReference type="SUPFAM" id="SSF48726">
    <property type="entry name" value="Immunoglobulin"/>
    <property type="match status" value="1"/>
</dbReference>
<proteinExistence type="predicted"/>